<dbReference type="InterPro" id="IPR007138">
    <property type="entry name" value="ABM_dom"/>
</dbReference>
<dbReference type="Gene3D" id="3.30.70.100">
    <property type="match status" value="1"/>
</dbReference>
<evidence type="ECO:0000259" key="1">
    <source>
        <dbReference type="PROSITE" id="PS51725"/>
    </source>
</evidence>
<dbReference type="PANTHER" id="PTHR37811:SF2">
    <property type="entry name" value="ABM DOMAIN-CONTAINING PROTEIN"/>
    <property type="match status" value="1"/>
</dbReference>
<keyword evidence="3" id="KW-1185">Reference proteome</keyword>
<dbReference type="Proteomes" id="UP000290365">
    <property type="component" value="Chromosome"/>
</dbReference>
<proteinExistence type="predicted"/>
<dbReference type="RefSeq" id="WP_129886383.1">
    <property type="nucleotide sequence ID" value="NZ_CP035758.1"/>
</dbReference>
<protein>
    <submittedName>
        <fullName evidence="2">Antibiotic biosynthesis monooxygenase</fullName>
    </submittedName>
</protein>
<sequence length="110" mass="12849">MIAVIAENYLNEGQQPEFFDLTADIRPHLETIDGFISVERFESVSEPGKLLSLSFWRDEKAVEDLRNLESHRAADVKARDHILKDYHIRVAYVVRDYGKFEREQAPRDSQ</sequence>
<dbReference type="GO" id="GO:0004497">
    <property type="term" value="F:monooxygenase activity"/>
    <property type="evidence" value="ECO:0007669"/>
    <property type="project" value="UniProtKB-KW"/>
</dbReference>
<dbReference type="InterPro" id="IPR052936">
    <property type="entry name" value="Jasmonate_Hydroxylase-like"/>
</dbReference>
<dbReference type="EMBL" id="CP035758">
    <property type="protein sequence ID" value="QBD75786.1"/>
    <property type="molecule type" value="Genomic_DNA"/>
</dbReference>
<keyword evidence="2" id="KW-0503">Monooxygenase</keyword>
<dbReference type="InterPro" id="IPR011008">
    <property type="entry name" value="Dimeric_a/b-barrel"/>
</dbReference>
<feature type="domain" description="ABM" evidence="1">
    <location>
        <begin position="2"/>
        <end position="91"/>
    </location>
</feature>
<accession>A0A4P6JM91</accession>
<dbReference type="AlphaFoldDB" id="A0A4P6JM91"/>
<name>A0A4P6JM91_KTERU</name>
<dbReference type="PANTHER" id="PTHR37811">
    <property type="entry name" value="BLL5343 PROTEIN"/>
    <property type="match status" value="1"/>
</dbReference>
<organism evidence="2 3">
    <name type="scientific">Ktedonosporobacter rubrisoli</name>
    <dbReference type="NCBI Taxonomy" id="2509675"/>
    <lineage>
        <taxon>Bacteria</taxon>
        <taxon>Bacillati</taxon>
        <taxon>Chloroflexota</taxon>
        <taxon>Ktedonobacteria</taxon>
        <taxon>Ktedonobacterales</taxon>
        <taxon>Ktedonosporobacteraceae</taxon>
        <taxon>Ktedonosporobacter</taxon>
    </lineage>
</organism>
<keyword evidence="2" id="KW-0560">Oxidoreductase</keyword>
<dbReference type="PROSITE" id="PS51725">
    <property type="entry name" value="ABM"/>
    <property type="match status" value="1"/>
</dbReference>
<reference evidence="2 3" key="1">
    <citation type="submission" date="2019-01" db="EMBL/GenBank/DDBJ databases">
        <title>Ktedonosporobacter rubrisoli SCAWS-G2.</title>
        <authorList>
            <person name="Huang Y."/>
            <person name="Yan B."/>
        </authorList>
    </citation>
    <scope>NUCLEOTIDE SEQUENCE [LARGE SCALE GENOMIC DNA]</scope>
    <source>
        <strain evidence="2 3">SCAWS-G2</strain>
    </source>
</reference>
<dbReference type="Pfam" id="PF03992">
    <property type="entry name" value="ABM"/>
    <property type="match status" value="1"/>
</dbReference>
<dbReference type="OrthoDB" id="9798439at2"/>
<dbReference type="KEGG" id="kbs:EPA93_07110"/>
<evidence type="ECO:0000313" key="2">
    <source>
        <dbReference type="EMBL" id="QBD75786.1"/>
    </source>
</evidence>
<gene>
    <name evidence="2" type="ORF">EPA93_07110</name>
</gene>
<dbReference type="SUPFAM" id="SSF54909">
    <property type="entry name" value="Dimeric alpha+beta barrel"/>
    <property type="match status" value="1"/>
</dbReference>
<evidence type="ECO:0000313" key="3">
    <source>
        <dbReference type="Proteomes" id="UP000290365"/>
    </source>
</evidence>